<feature type="chain" id="PRO_5040413755" description="Secreted protein" evidence="1">
    <location>
        <begin position="28"/>
        <end position="263"/>
    </location>
</feature>
<organism evidence="2 3">
    <name type="scientific">Myriangium duriaei CBS 260.36</name>
    <dbReference type="NCBI Taxonomy" id="1168546"/>
    <lineage>
        <taxon>Eukaryota</taxon>
        <taxon>Fungi</taxon>
        <taxon>Dikarya</taxon>
        <taxon>Ascomycota</taxon>
        <taxon>Pezizomycotina</taxon>
        <taxon>Dothideomycetes</taxon>
        <taxon>Dothideomycetidae</taxon>
        <taxon>Myriangiales</taxon>
        <taxon>Myriangiaceae</taxon>
        <taxon>Myriangium</taxon>
    </lineage>
</organism>
<dbReference type="EMBL" id="ML996083">
    <property type="protein sequence ID" value="KAF2155321.1"/>
    <property type="molecule type" value="Genomic_DNA"/>
</dbReference>
<name>A0A9P4MQ60_9PEZI</name>
<reference evidence="2" key="1">
    <citation type="journal article" date="2020" name="Stud. Mycol.">
        <title>101 Dothideomycetes genomes: a test case for predicting lifestyles and emergence of pathogens.</title>
        <authorList>
            <person name="Haridas S."/>
            <person name="Albert R."/>
            <person name="Binder M."/>
            <person name="Bloem J."/>
            <person name="Labutti K."/>
            <person name="Salamov A."/>
            <person name="Andreopoulos B."/>
            <person name="Baker S."/>
            <person name="Barry K."/>
            <person name="Bills G."/>
            <person name="Bluhm B."/>
            <person name="Cannon C."/>
            <person name="Castanera R."/>
            <person name="Culley D."/>
            <person name="Daum C."/>
            <person name="Ezra D."/>
            <person name="Gonzalez J."/>
            <person name="Henrissat B."/>
            <person name="Kuo A."/>
            <person name="Liang C."/>
            <person name="Lipzen A."/>
            <person name="Lutzoni F."/>
            <person name="Magnuson J."/>
            <person name="Mondo S."/>
            <person name="Nolan M."/>
            <person name="Ohm R."/>
            <person name="Pangilinan J."/>
            <person name="Park H.-J."/>
            <person name="Ramirez L."/>
            <person name="Alfaro M."/>
            <person name="Sun H."/>
            <person name="Tritt A."/>
            <person name="Yoshinaga Y."/>
            <person name="Zwiers L.-H."/>
            <person name="Turgeon B."/>
            <person name="Goodwin S."/>
            <person name="Spatafora J."/>
            <person name="Crous P."/>
            <person name="Grigoriev I."/>
        </authorList>
    </citation>
    <scope>NUCLEOTIDE SEQUENCE</scope>
    <source>
        <strain evidence="2">CBS 260.36</strain>
    </source>
</reference>
<gene>
    <name evidence="2" type="ORF">K461DRAFT_111455</name>
</gene>
<protein>
    <recommendedName>
        <fullName evidence="4">Secreted protein</fullName>
    </recommendedName>
</protein>
<proteinExistence type="predicted"/>
<keyword evidence="1" id="KW-0732">Signal</keyword>
<feature type="signal peptide" evidence="1">
    <location>
        <begin position="1"/>
        <end position="27"/>
    </location>
</feature>
<accession>A0A9P4MQ60</accession>
<comment type="caution">
    <text evidence="2">The sequence shown here is derived from an EMBL/GenBank/DDBJ whole genome shotgun (WGS) entry which is preliminary data.</text>
</comment>
<evidence type="ECO:0000256" key="1">
    <source>
        <dbReference type="SAM" id="SignalP"/>
    </source>
</evidence>
<evidence type="ECO:0000313" key="3">
    <source>
        <dbReference type="Proteomes" id="UP000799439"/>
    </source>
</evidence>
<dbReference type="Proteomes" id="UP000799439">
    <property type="component" value="Unassembled WGS sequence"/>
</dbReference>
<sequence length="263" mass="28858">MLASQSVVGAFVHFLLLVTHKHFGTFSCPPQKIFVNMSYQIILFMSEVAGMPDVVLTPPPEQSRYVHTQNRCYQITCPVSDRSCEASCGCPCVATWSTTRQLVCTTTTSTARHTVCCAMSARTRQTSCTASYAASRQAVCTARGATTRRAPRRAYRVATAMPNSMLTSLTACIAGGSALLLTIRIPPQRPLRVPDHQPIRLSIHLPIHLPIRRPARLASSRHDTDRARYVDHWAWSSRDSLADCGPPLVAFFIGKASTLSRAA</sequence>
<evidence type="ECO:0008006" key="4">
    <source>
        <dbReference type="Google" id="ProtNLM"/>
    </source>
</evidence>
<evidence type="ECO:0000313" key="2">
    <source>
        <dbReference type="EMBL" id="KAF2155321.1"/>
    </source>
</evidence>
<dbReference type="AlphaFoldDB" id="A0A9P4MQ60"/>
<keyword evidence="3" id="KW-1185">Reference proteome</keyword>